<dbReference type="Gene3D" id="3.40.50.11200">
    <property type="match status" value="1"/>
</dbReference>
<dbReference type="Proteomes" id="UP000185696">
    <property type="component" value="Unassembled WGS sequence"/>
</dbReference>
<organism evidence="2 3">
    <name type="scientific">Actinophytocola xinjiangensis</name>
    <dbReference type="NCBI Taxonomy" id="485602"/>
    <lineage>
        <taxon>Bacteria</taxon>
        <taxon>Bacillati</taxon>
        <taxon>Actinomycetota</taxon>
        <taxon>Actinomycetes</taxon>
        <taxon>Pseudonocardiales</taxon>
        <taxon>Pseudonocardiaceae</taxon>
    </lineage>
</organism>
<reference evidence="2 3" key="1">
    <citation type="submission" date="2016-12" db="EMBL/GenBank/DDBJ databases">
        <title>The draft genome sequence of Actinophytocola xinjiangensis.</title>
        <authorList>
            <person name="Wang W."/>
            <person name="Yuan L."/>
        </authorList>
    </citation>
    <scope>NUCLEOTIDE SEQUENCE [LARGE SCALE GENOMIC DNA]</scope>
    <source>
        <strain evidence="2 3">CGMCC 4.4663</strain>
    </source>
</reference>
<dbReference type="RefSeq" id="WP_075135720.1">
    <property type="nucleotide sequence ID" value="NZ_MSIF01000015.1"/>
</dbReference>
<name>A0A7Z1AX98_9PSEU</name>
<accession>A0A7Z1AX98</accession>
<dbReference type="Pfam" id="PF08937">
    <property type="entry name" value="ThsB_TIR"/>
    <property type="match status" value="1"/>
</dbReference>
<feature type="domain" description="Thoeris protein ThsB TIR-like" evidence="1">
    <location>
        <begin position="8"/>
        <end position="107"/>
    </location>
</feature>
<dbReference type="InterPro" id="IPR015032">
    <property type="entry name" value="ThsB__TIR-like_domain"/>
</dbReference>
<evidence type="ECO:0000259" key="1">
    <source>
        <dbReference type="Pfam" id="PF08937"/>
    </source>
</evidence>
<dbReference type="AlphaFoldDB" id="A0A7Z1AX98"/>
<dbReference type="OrthoDB" id="2218415at2"/>
<comment type="caution">
    <text evidence="2">The sequence shown here is derived from an EMBL/GenBank/DDBJ whole genome shotgun (WGS) entry which is preliminary data.</text>
</comment>
<evidence type="ECO:0000313" key="3">
    <source>
        <dbReference type="Proteomes" id="UP000185696"/>
    </source>
</evidence>
<protein>
    <submittedName>
        <fullName evidence="2">Molecular chaperone Tir</fullName>
    </submittedName>
</protein>
<dbReference type="EMBL" id="MSIF01000015">
    <property type="protein sequence ID" value="OLF07480.1"/>
    <property type="molecule type" value="Genomic_DNA"/>
</dbReference>
<proteinExistence type="predicted"/>
<sequence length="172" mass="19992">MAYRNKTYVAFASEDINYYWMMTAWKKNQGIDFNFYDAHDINTALDTSQPETIRRRLSERLTNTKQCLVLVSDITKSKAARSNTFLYYEIEAINRRALPVVFVNLNKSRLVQTDKLPATLIEQYSISISFGPKIIMYALDNFPEDFVENERSGSKVGPYHYLDDVYKNLGLD</sequence>
<gene>
    <name evidence="2" type="ORF">BLA60_26475</name>
</gene>
<keyword evidence="3" id="KW-1185">Reference proteome</keyword>
<evidence type="ECO:0000313" key="2">
    <source>
        <dbReference type="EMBL" id="OLF07480.1"/>
    </source>
</evidence>